<keyword evidence="14" id="KW-1185">Reference proteome</keyword>
<feature type="transmembrane region" description="Helical" evidence="10">
    <location>
        <begin position="279"/>
        <end position="295"/>
    </location>
</feature>
<keyword evidence="6 13" id="KW-0418">Kinase</keyword>
<evidence type="ECO:0000313" key="14">
    <source>
        <dbReference type="Proteomes" id="UP001240447"/>
    </source>
</evidence>
<evidence type="ECO:0000256" key="3">
    <source>
        <dbReference type="ARBA" id="ARBA00022553"/>
    </source>
</evidence>
<keyword evidence="7" id="KW-0067">ATP-binding</keyword>
<gene>
    <name evidence="13" type="ORF">J2S59_001773</name>
</gene>
<dbReference type="PANTHER" id="PTHR24421">
    <property type="entry name" value="NITRATE/NITRITE SENSOR PROTEIN NARX-RELATED"/>
    <property type="match status" value="1"/>
</dbReference>
<dbReference type="Gene3D" id="3.30.565.10">
    <property type="entry name" value="Histidine kinase-like ATPase, C-terminal domain"/>
    <property type="match status" value="1"/>
</dbReference>
<evidence type="ECO:0000259" key="11">
    <source>
        <dbReference type="Pfam" id="PF02518"/>
    </source>
</evidence>
<comment type="catalytic activity">
    <reaction evidence="1">
        <text>ATP + protein L-histidine = ADP + protein N-phospho-L-histidine.</text>
        <dbReference type="EC" id="2.7.13.3"/>
    </reaction>
</comment>
<evidence type="ECO:0000259" key="12">
    <source>
        <dbReference type="Pfam" id="PF07730"/>
    </source>
</evidence>
<dbReference type="Pfam" id="PF07730">
    <property type="entry name" value="HisKA_3"/>
    <property type="match status" value="1"/>
</dbReference>
<dbReference type="InterPro" id="IPR011712">
    <property type="entry name" value="Sig_transdc_His_kin_sub3_dim/P"/>
</dbReference>
<comment type="caution">
    <text evidence="13">The sequence shown here is derived from an EMBL/GenBank/DDBJ whole genome shotgun (WGS) entry which is preliminary data.</text>
</comment>
<evidence type="ECO:0000256" key="10">
    <source>
        <dbReference type="SAM" id="Phobius"/>
    </source>
</evidence>
<dbReference type="SUPFAM" id="SSF55874">
    <property type="entry name" value="ATPase domain of HSP90 chaperone/DNA topoisomerase II/histidine kinase"/>
    <property type="match status" value="1"/>
</dbReference>
<keyword evidence="3" id="KW-0597">Phosphoprotein</keyword>
<dbReference type="GO" id="GO:0016301">
    <property type="term" value="F:kinase activity"/>
    <property type="evidence" value="ECO:0007669"/>
    <property type="project" value="UniProtKB-KW"/>
</dbReference>
<keyword evidence="10" id="KW-0472">Membrane</keyword>
<keyword evidence="8" id="KW-0902">Two-component regulatory system</keyword>
<evidence type="ECO:0000256" key="9">
    <source>
        <dbReference type="SAM" id="Coils"/>
    </source>
</evidence>
<evidence type="ECO:0000256" key="5">
    <source>
        <dbReference type="ARBA" id="ARBA00022741"/>
    </source>
</evidence>
<evidence type="ECO:0000256" key="8">
    <source>
        <dbReference type="ARBA" id="ARBA00023012"/>
    </source>
</evidence>
<feature type="transmembrane region" description="Helical" evidence="10">
    <location>
        <begin position="348"/>
        <end position="367"/>
    </location>
</feature>
<feature type="transmembrane region" description="Helical" evidence="10">
    <location>
        <begin position="257"/>
        <end position="274"/>
    </location>
</feature>
<dbReference type="InterPro" id="IPR003594">
    <property type="entry name" value="HATPase_dom"/>
</dbReference>
<dbReference type="Gene3D" id="1.20.5.1930">
    <property type="match status" value="1"/>
</dbReference>
<sequence>MSVAGAGWAAVALVGEPVTGWAVPLLFAAGVLTMLRLPVTGALVVVATQAWGMAAGIPHDNPSGLVAGLGAMALLGLHGVRPVRALVPVTLSAVVVIATDLSAAQETVGVPLFAAAYFFGAGARRHHDRLEEARARVARLEAEEITTRAERIVLAERHRLAASSAALVRAATIEMQELARTARQSLAPATIRLLRERGVDAVDELRVLLQMLRRPGPARTAPPAAPAVRPVLPAWTTGVAIAASLALVVLVEWWTTPGAVLAWPLFVLCGAAALRRRPVIACAVATCALGGLAWVGYSQAINVPVAAATALLTSEVLTRPTRVRGVALAGTVVTALGVASAWPGGSAAILANVLALTAVGTVTWRILDRRYAAISERSERYANHLAEVVAAAVAEERVAVARDLHDVTSRALGVMVLHASSAAVARDDAAARLALDVVVQAGDDALTELARLQTALGPAVADQDLATRLHDLVATMRRAGLRIELQAPAAPVSAATADVAYRVVSEALTNVVRHAPGAGVRVRLTQEDERLQVRVRNDGVRRRHGQPGTGHGLLGLQEQVARCAGQLRYRHLPDGGFEVEARLAEPRTHLGAPT</sequence>
<keyword evidence="10" id="KW-0812">Transmembrane</keyword>
<dbReference type="RefSeq" id="WP_068123603.1">
    <property type="nucleotide sequence ID" value="NZ_JAUSQM010000001.1"/>
</dbReference>
<dbReference type="EMBL" id="JAUSQM010000001">
    <property type="protein sequence ID" value="MDP9821964.1"/>
    <property type="molecule type" value="Genomic_DNA"/>
</dbReference>
<dbReference type="PANTHER" id="PTHR24421:SF10">
    <property type="entry name" value="NITRATE_NITRITE SENSOR PROTEIN NARQ"/>
    <property type="match status" value="1"/>
</dbReference>
<evidence type="ECO:0000256" key="7">
    <source>
        <dbReference type="ARBA" id="ARBA00022840"/>
    </source>
</evidence>
<accession>A0ABT9NNH1</accession>
<dbReference type="InterPro" id="IPR050482">
    <property type="entry name" value="Sensor_HK_TwoCompSys"/>
</dbReference>
<dbReference type="CDD" id="cd16917">
    <property type="entry name" value="HATPase_UhpB-NarQ-NarX-like"/>
    <property type="match status" value="1"/>
</dbReference>
<protein>
    <recommendedName>
        <fullName evidence="2">histidine kinase</fullName>
        <ecNumber evidence="2">2.7.13.3</ecNumber>
    </recommendedName>
</protein>
<evidence type="ECO:0000256" key="1">
    <source>
        <dbReference type="ARBA" id="ARBA00000085"/>
    </source>
</evidence>
<keyword evidence="10" id="KW-1133">Transmembrane helix</keyword>
<keyword evidence="5" id="KW-0547">Nucleotide-binding</keyword>
<evidence type="ECO:0000256" key="6">
    <source>
        <dbReference type="ARBA" id="ARBA00022777"/>
    </source>
</evidence>
<organism evidence="13 14">
    <name type="scientific">Nocardioides massiliensis</name>
    <dbReference type="NCBI Taxonomy" id="1325935"/>
    <lineage>
        <taxon>Bacteria</taxon>
        <taxon>Bacillati</taxon>
        <taxon>Actinomycetota</taxon>
        <taxon>Actinomycetes</taxon>
        <taxon>Propionibacteriales</taxon>
        <taxon>Nocardioidaceae</taxon>
        <taxon>Nocardioides</taxon>
    </lineage>
</organism>
<feature type="coiled-coil region" evidence="9">
    <location>
        <begin position="123"/>
        <end position="150"/>
    </location>
</feature>
<dbReference type="InterPro" id="IPR036890">
    <property type="entry name" value="HATPase_C_sf"/>
</dbReference>
<reference evidence="13 14" key="1">
    <citation type="submission" date="2023-07" db="EMBL/GenBank/DDBJ databases">
        <title>Sequencing the genomes of 1000 actinobacteria strains.</title>
        <authorList>
            <person name="Klenk H.-P."/>
        </authorList>
    </citation>
    <scope>NUCLEOTIDE SEQUENCE [LARGE SCALE GENOMIC DNA]</scope>
    <source>
        <strain evidence="13 14">GD13</strain>
    </source>
</reference>
<keyword evidence="4" id="KW-0808">Transferase</keyword>
<evidence type="ECO:0000256" key="2">
    <source>
        <dbReference type="ARBA" id="ARBA00012438"/>
    </source>
</evidence>
<dbReference type="EC" id="2.7.13.3" evidence="2"/>
<evidence type="ECO:0000256" key="4">
    <source>
        <dbReference type="ARBA" id="ARBA00022679"/>
    </source>
</evidence>
<dbReference type="Pfam" id="PF02518">
    <property type="entry name" value="HATPase_c"/>
    <property type="match status" value="1"/>
</dbReference>
<keyword evidence="9" id="KW-0175">Coiled coil</keyword>
<feature type="transmembrane region" description="Helical" evidence="10">
    <location>
        <begin position="232"/>
        <end position="251"/>
    </location>
</feature>
<name>A0ABT9NNH1_9ACTN</name>
<feature type="domain" description="Signal transduction histidine kinase subgroup 3 dimerisation and phosphoacceptor" evidence="12">
    <location>
        <begin position="396"/>
        <end position="459"/>
    </location>
</feature>
<dbReference type="Proteomes" id="UP001240447">
    <property type="component" value="Unassembled WGS sequence"/>
</dbReference>
<proteinExistence type="predicted"/>
<feature type="domain" description="Histidine kinase/HSP90-like ATPase" evidence="11">
    <location>
        <begin position="500"/>
        <end position="585"/>
    </location>
</feature>
<evidence type="ECO:0000313" key="13">
    <source>
        <dbReference type="EMBL" id="MDP9821964.1"/>
    </source>
</evidence>